<dbReference type="GO" id="GO:0035723">
    <property type="term" value="P:interleukin-15-mediated signaling pathway"/>
    <property type="evidence" value="ECO:0007669"/>
    <property type="project" value="TreeGrafter"/>
</dbReference>
<dbReference type="PROSITE" id="PS50835">
    <property type="entry name" value="IG_LIKE"/>
    <property type="match status" value="1"/>
</dbReference>
<feature type="signal peptide" evidence="2">
    <location>
        <begin position="1"/>
        <end position="20"/>
    </location>
</feature>
<accession>A0A3S2LKQ5</accession>
<keyword evidence="1" id="KW-0472">Membrane</keyword>
<feature type="chain" id="PRO_5018579500" description="Ig-like domain-containing protein" evidence="2">
    <location>
        <begin position="21"/>
        <end position="466"/>
    </location>
</feature>
<evidence type="ECO:0000256" key="1">
    <source>
        <dbReference type="SAM" id="Phobius"/>
    </source>
</evidence>
<dbReference type="InterPro" id="IPR003598">
    <property type="entry name" value="Ig_sub2"/>
</dbReference>
<dbReference type="GO" id="GO:0042110">
    <property type="term" value="P:T cell activation"/>
    <property type="evidence" value="ECO:0007669"/>
    <property type="project" value="TreeGrafter"/>
</dbReference>
<dbReference type="OMA" id="NDKKFTC"/>
<dbReference type="SMART" id="SM00409">
    <property type="entry name" value="IG"/>
    <property type="match status" value="2"/>
</dbReference>
<dbReference type="InterPro" id="IPR003599">
    <property type="entry name" value="Ig_sub"/>
</dbReference>
<dbReference type="InterPro" id="IPR013106">
    <property type="entry name" value="Ig_V-set"/>
</dbReference>
<dbReference type="GO" id="GO:1990782">
    <property type="term" value="F:protein tyrosine kinase binding"/>
    <property type="evidence" value="ECO:0007669"/>
    <property type="project" value="TreeGrafter"/>
</dbReference>
<name>A0A3S2LKQ5_ORYJA</name>
<dbReference type="Pfam" id="PF07686">
    <property type="entry name" value="V-set"/>
    <property type="match status" value="1"/>
</dbReference>
<dbReference type="OrthoDB" id="8869347at2759"/>
<keyword evidence="1" id="KW-0812">Transmembrane</keyword>
<dbReference type="InterPro" id="IPR007110">
    <property type="entry name" value="Ig-like_dom"/>
</dbReference>
<gene>
    <name evidence="4" type="ORF">OJAV_G00230870</name>
</gene>
<sequence length="466" mass="52099">MILQLEFIIIFMLLFQDVTCENGEELYKRVGEDVLLHCNDDASSNQCSDGTWLYNRRQNTVTEQISDGRNIVQSLARASRLSVSSDCSLTIRNLTDEDAGQYVCQHRNGHKIYVYLKSMSVSSSSPDVSGKVNLTCSVKYFHKPHGCEENSIIWMNETGSRLSGEDVGFELIRGQTNCVSVLTVKHQSRNDKKFTCKFLEDKKVKMDADYILSGISRQTEHLYQRVGEDVLLPSYVDASSNNCSNVTWMYNRGSFSEKEILSTGQNIDQSSFGASRLSVSSNCSLLIRNVTDEDAGSFTFLFQNRNVSMLLTTLDISSSSSDVSGRVDLICSVKYFHKPHGCEENSIIWVDETGSQLTGKGVGFEFRGQTNCVSILTLKHQTGNDKKFTCKFLEDDKVKIDAVYFANVSDFTGLIIIFAGAAVKLLTFLAVIVALTCMDVRRTAKPNEDQKTGTVKTIEDIYENIK</sequence>
<dbReference type="AlphaFoldDB" id="A0A3S2LKQ5"/>
<evidence type="ECO:0000313" key="4">
    <source>
        <dbReference type="EMBL" id="RVE55922.1"/>
    </source>
</evidence>
<evidence type="ECO:0000259" key="3">
    <source>
        <dbReference type="PROSITE" id="PS50835"/>
    </source>
</evidence>
<feature type="domain" description="Ig-like" evidence="3">
    <location>
        <begin position="31"/>
        <end position="129"/>
    </location>
</feature>
<dbReference type="GO" id="GO:0009897">
    <property type="term" value="C:external side of plasma membrane"/>
    <property type="evidence" value="ECO:0007669"/>
    <property type="project" value="TreeGrafter"/>
</dbReference>
<proteinExistence type="predicted"/>
<dbReference type="InterPro" id="IPR013783">
    <property type="entry name" value="Ig-like_fold"/>
</dbReference>
<dbReference type="PANTHER" id="PTHR11422">
    <property type="entry name" value="T-CELL SURFACE GLYCOPROTEIN CD4"/>
    <property type="match status" value="1"/>
</dbReference>
<dbReference type="Proteomes" id="UP000283210">
    <property type="component" value="Chromosome 24"/>
</dbReference>
<reference evidence="4 5" key="2">
    <citation type="submission" date="2019-01" db="EMBL/GenBank/DDBJ databases">
        <title>A chromosome length genome reference of the Java medaka (oryzias javanicus).</title>
        <authorList>
            <person name="Herpin A."/>
            <person name="Takehana Y."/>
            <person name="Naruse K."/>
            <person name="Ansai S."/>
            <person name="Kawaguchi M."/>
        </authorList>
    </citation>
    <scope>NUCLEOTIDE SEQUENCE [LARGE SCALE GENOMIC DNA]</scope>
    <source>
        <strain evidence="4">RS831</strain>
        <tissue evidence="4">Whole body</tissue>
    </source>
</reference>
<dbReference type="GO" id="GO:0042289">
    <property type="term" value="F:MHC class II protein binding"/>
    <property type="evidence" value="ECO:0007669"/>
    <property type="project" value="TreeGrafter"/>
</dbReference>
<feature type="transmembrane region" description="Helical" evidence="1">
    <location>
        <begin position="411"/>
        <end position="435"/>
    </location>
</feature>
<dbReference type="GO" id="GO:0070374">
    <property type="term" value="P:positive regulation of ERK1 and ERK2 cascade"/>
    <property type="evidence" value="ECO:0007669"/>
    <property type="project" value="TreeGrafter"/>
</dbReference>
<dbReference type="Gene3D" id="2.60.40.10">
    <property type="entry name" value="Immunoglobulins"/>
    <property type="match status" value="2"/>
</dbReference>
<organism evidence="4 5">
    <name type="scientific">Oryzias javanicus</name>
    <name type="common">Javanese ricefish</name>
    <name type="synonym">Aplocheilus javanicus</name>
    <dbReference type="NCBI Taxonomy" id="123683"/>
    <lineage>
        <taxon>Eukaryota</taxon>
        <taxon>Metazoa</taxon>
        <taxon>Chordata</taxon>
        <taxon>Craniata</taxon>
        <taxon>Vertebrata</taxon>
        <taxon>Euteleostomi</taxon>
        <taxon>Actinopterygii</taxon>
        <taxon>Neopterygii</taxon>
        <taxon>Teleostei</taxon>
        <taxon>Neoteleostei</taxon>
        <taxon>Acanthomorphata</taxon>
        <taxon>Ovalentaria</taxon>
        <taxon>Atherinomorphae</taxon>
        <taxon>Beloniformes</taxon>
        <taxon>Adrianichthyidae</taxon>
        <taxon>Oryziinae</taxon>
        <taxon>Oryzias</taxon>
    </lineage>
</organism>
<keyword evidence="1" id="KW-1133">Transmembrane helix</keyword>
<keyword evidence="2" id="KW-0732">Signal</keyword>
<evidence type="ECO:0000256" key="2">
    <source>
        <dbReference type="SAM" id="SignalP"/>
    </source>
</evidence>
<dbReference type="SUPFAM" id="SSF48726">
    <property type="entry name" value="Immunoglobulin"/>
    <property type="match status" value="3"/>
</dbReference>
<protein>
    <recommendedName>
        <fullName evidence="3">Ig-like domain-containing protein</fullName>
    </recommendedName>
</protein>
<dbReference type="SMART" id="SM00408">
    <property type="entry name" value="IGc2"/>
    <property type="match status" value="1"/>
</dbReference>
<dbReference type="InterPro" id="IPR036179">
    <property type="entry name" value="Ig-like_dom_sf"/>
</dbReference>
<reference evidence="4 5" key="1">
    <citation type="submission" date="2018-11" db="EMBL/GenBank/DDBJ databases">
        <authorList>
            <person name="Lopez-Roques C."/>
            <person name="Donnadieu C."/>
            <person name="Bouchez O."/>
            <person name="Klopp C."/>
            <person name="Cabau C."/>
            <person name="Zahm M."/>
        </authorList>
    </citation>
    <scope>NUCLEOTIDE SEQUENCE [LARGE SCALE GENOMIC DNA]</scope>
    <source>
        <strain evidence="4">RS831</strain>
        <tissue evidence="4">Whole body</tissue>
    </source>
</reference>
<keyword evidence="5" id="KW-1185">Reference proteome</keyword>
<dbReference type="EMBL" id="CM012460">
    <property type="protein sequence ID" value="RVE55922.1"/>
    <property type="molecule type" value="Genomic_DNA"/>
</dbReference>
<dbReference type="GO" id="GO:0045121">
    <property type="term" value="C:membrane raft"/>
    <property type="evidence" value="ECO:0007669"/>
    <property type="project" value="TreeGrafter"/>
</dbReference>
<evidence type="ECO:0000313" key="5">
    <source>
        <dbReference type="Proteomes" id="UP000283210"/>
    </source>
</evidence>
<dbReference type="PANTHER" id="PTHR11422:SF5">
    <property type="entry name" value="DIVERSE IMMUNOGLOBULIN DOMAIN-CONTAINING PROTEIN 1.1 ISOFORM X1-RELATED"/>
    <property type="match status" value="1"/>
</dbReference>